<dbReference type="GO" id="GO:0016765">
    <property type="term" value="F:transferase activity, transferring alkyl or aryl (other than methyl) groups"/>
    <property type="evidence" value="ECO:0007669"/>
    <property type="project" value="InterPro"/>
</dbReference>
<dbReference type="Gene3D" id="1.10.357.140">
    <property type="entry name" value="UbiA prenyltransferase"/>
    <property type="match status" value="1"/>
</dbReference>
<feature type="transmembrane region" description="Helical" evidence="6">
    <location>
        <begin position="143"/>
        <end position="166"/>
    </location>
</feature>
<feature type="transmembrane region" description="Helical" evidence="6">
    <location>
        <begin position="275"/>
        <end position="297"/>
    </location>
</feature>
<evidence type="ECO:0000256" key="5">
    <source>
        <dbReference type="ARBA" id="ARBA00023136"/>
    </source>
</evidence>
<feature type="transmembrane region" description="Helical" evidence="6">
    <location>
        <begin position="20"/>
        <end position="41"/>
    </location>
</feature>
<evidence type="ECO:0000256" key="6">
    <source>
        <dbReference type="SAM" id="Phobius"/>
    </source>
</evidence>
<evidence type="ECO:0000313" key="7">
    <source>
        <dbReference type="EMBL" id="EAR13177.1"/>
    </source>
</evidence>
<dbReference type="GO" id="GO:0016020">
    <property type="term" value="C:membrane"/>
    <property type="evidence" value="ECO:0007669"/>
    <property type="project" value="UniProtKB-SubCell"/>
</dbReference>
<evidence type="ECO:0008006" key="9">
    <source>
        <dbReference type="Google" id="ProtNLM"/>
    </source>
</evidence>
<organism evidence="7 8">
    <name type="scientific">Polaribacter irgensii 23-P</name>
    <dbReference type="NCBI Taxonomy" id="313594"/>
    <lineage>
        <taxon>Bacteria</taxon>
        <taxon>Pseudomonadati</taxon>
        <taxon>Bacteroidota</taxon>
        <taxon>Flavobacteriia</taxon>
        <taxon>Flavobacteriales</taxon>
        <taxon>Flavobacteriaceae</taxon>
    </lineage>
</organism>
<dbReference type="InterPro" id="IPR044878">
    <property type="entry name" value="UbiA_sf"/>
</dbReference>
<dbReference type="EMBL" id="AAOG01000001">
    <property type="protein sequence ID" value="EAR13177.1"/>
    <property type="molecule type" value="Genomic_DNA"/>
</dbReference>
<evidence type="ECO:0000256" key="4">
    <source>
        <dbReference type="ARBA" id="ARBA00022989"/>
    </source>
</evidence>
<comment type="caution">
    <text evidence="7">The sequence shown here is derived from an EMBL/GenBank/DDBJ whole genome shotgun (WGS) entry which is preliminary data.</text>
</comment>
<feature type="transmembrane region" description="Helical" evidence="6">
    <location>
        <begin position="245"/>
        <end position="263"/>
    </location>
</feature>
<feature type="transmembrane region" description="Helical" evidence="6">
    <location>
        <begin position="172"/>
        <end position="190"/>
    </location>
</feature>
<proteinExistence type="predicted"/>
<dbReference type="CDD" id="cd13961">
    <property type="entry name" value="PT_UbiA_DGGGPS"/>
    <property type="match status" value="1"/>
</dbReference>
<accession>A4BW36</accession>
<dbReference type="HOGENOM" id="CLU_073311_0_0_10"/>
<feature type="transmembrane region" description="Helical" evidence="6">
    <location>
        <begin position="219"/>
        <end position="239"/>
    </location>
</feature>
<evidence type="ECO:0000313" key="8">
    <source>
        <dbReference type="Proteomes" id="UP000003053"/>
    </source>
</evidence>
<dbReference type="Proteomes" id="UP000003053">
    <property type="component" value="Unassembled WGS sequence"/>
</dbReference>
<dbReference type="PANTHER" id="PTHR42723:SF1">
    <property type="entry name" value="CHLOROPHYLL SYNTHASE, CHLOROPLASTIC"/>
    <property type="match status" value="1"/>
</dbReference>
<dbReference type="eggNOG" id="COG0382">
    <property type="taxonomic scope" value="Bacteria"/>
</dbReference>
<feature type="transmembrane region" description="Helical" evidence="6">
    <location>
        <begin position="103"/>
        <end position="136"/>
    </location>
</feature>
<evidence type="ECO:0000256" key="2">
    <source>
        <dbReference type="ARBA" id="ARBA00022475"/>
    </source>
</evidence>
<keyword evidence="8" id="KW-1185">Reference proteome</keyword>
<gene>
    <name evidence="7" type="ORF">PI23P_01747</name>
</gene>
<dbReference type="RefSeq" id="WP_004568971.1">
    <property type="nucleotide sequence ID" value="NZ_CH724148.1"/>
</dbReference>
<dbReference type="InterPro" id="IPR000537">
    <property type="entry name" value="UbiA_prenyltransferase"/>
</dbReference>
<feature type="transmembrane region" description="Helical" evidence="6">
    <location>
        <begin position="53"/>
        <end position="72"/>
    </location>
</feature>
<dbReference type="OrthoDB" id="1142538at2"/>
<dbReference type="Pfam" id="PF01040">
    <property type="entry name" value="UbiA"/>
    <property type="match status" value="1"/>
</dbReference>
<evidence type="ECO:0000256" key="3">
    <source>
        <dbReference type="ARBA" id="ARBA00022692"/>
    </source>
</evidence>
<evidence type="ECO:0000256" key="1">
    <source>
        <dbReference type="ARBA" id="ARBA00004141"/>
    </source>
</evidence>
<comment type="subcellular location">
    <subcellularLocation>
        <location evidence="1">Membrane</location>
        <topology evidence="1">Multi-pass membrane protein</topology>
    </subcellularLocation>
</comment>
<keyword evidence="5 6" id="KW-0472">Membrane</keyword>
<sequence>MGTSKAKKLLLKFFSLFSAVRAYNILVLIIAQYLVAIFIFSPTKSLVKVVFDIQLLFVVLASVFVIAGGYIINNFYDVKADKINRPLKASFDNYVKQSTKLKLYFLLNFIGFSFGILISLRASLFFASYIFAIWFYSHKLKKYPFLGVISATVLTVLPFFAVFVYFGNFHKIIFVYASFLFLVIMVRQLIKDLQNIKGAIVNNYSTFPVVYGEKKTKELALVVLLLTSIPIAILFSAPAESFVKYYFYFAIVVLLFVGFYLWQSKTKKEYQILHNILKLLLLIGVLCLLFSDTSVLLDKVINRLN</sequence>
<reference evidence="7 8" key="1">
    <citation type="submission" date="2006-02" db="EMBL/GenBank/DDBJ databases">
        <authorList>
            <person name="Murray A."/>
            <person name="Staley J."/>
            <person name="Ferriera S."/>
            <person name="Johnson J."/>
            <person name="Kravitz S."/>
            <person name="Halpern A."/>
            <person name="Remington K."/>
            <person name="Beeson K."/>
            <person name="Tran B."/>
            <person name="Rogers Y.-H."/>
            <person name="Friedman R."/>
            <person name="Venter J.C."/>
        </authorList>
    </citation>
    <scope>NUCLEOTIDE SEQUENCE [LARGE SCALE GENOMIC DNA]</scope>
    <source>
        <strain evidence="7 8">23-P</strain>
    </source>
</reference>
<dbReference type="PANTHER" id="PTHR42723">
    <property type="entry name" value="CHLOROPHYLL SYNTHASE"/>
    <property type="match status" value="1"/>
</dbReference>
<dbReference type="InterPro" id="IPR050475">
    <property type="entry name" value="Prenyltransferase_related"/>
</dbReference>
<protein>
    <recommendedName>
        <fullName evidence="9">Ubiquinone biosynthesis protein UbiA</fullName>
    </recommendedName>
</protein>
<name>A4BW36_9FLAO</name>
<dbReference type="AlphaFoldDB" id="A4BW36"/>
<dbReference type="STRING" id="313594.PI23P_01747"/>
<keyword evidence="2" id="KW-1003">Cell membrane</keyword>
<keyword evidence="3 6" id="KW-0812">Transmembrane</keyword>
<keyword evidence="4 6" id="KW-1133">Transmembrane helix</keyword>